<dbReference type="GO" id="GO:0019207">
    <property type="term" value="F:kinase regulator activity"/>
    <property type="evidence" value="ECO:0000318"/>
    <property type="project" value="GO_Central"/>
</dbReference>
<keyword evidence="4" id="KW-1185">Reference proteome</keyword>
<dbReference type="GeneID" id="118406726"/>
<feature type="compositionally biased region" description="Low complexity" evidence="2">
    <location>
        <begin position="28"/>
        <end position="40"/>
    </location>
</feature>
<dbReference type="RefSeq" id="XP_035662906.1">
    <property type="nucleotide sequence ID" value="XM_035807013.1"/>
</dbReference>
<feature type="compositionally biased region" description="Polar residues" evidence="2">
    <location>
        <begin position="18"/>
        <end position="27"/>
    </location>
</feature>
<name>A0A9J7HNK1_BRAFL</name>
<evidence type="ECO:0000256" key="2">
    <source>
        <dbReference type="SAM" id="MobiDB-lite"/>
    </source>
</evidence>
<sequence>MAEKGAEQDDAPGCRDGPTQQQLNTKSAAAATEPLQTAAEPHTKHTGAAAKETKMSNRGYTQPTNNPETLKPSQSDISAIEAQQGASSDQEEVQLLHLEATEAVKEIGFAVRHAYKSTTLTSTDQTVYINVQTKEECTLCLELSLQGFRVVGHKFDQVDRSCYSRHYETIYALLDDLSLGYRQSFGETLQNRLEALALEQRAEETQAIEGD</sequence>
<feature type="domain" description="GSKIP" evidence="3">
    <location>
        <begin position="97"/>
        <end position="196"/>
    </location>
</feature>
<dbReference type="GO" id="GO:0060828">
    <property type="term" value="P:regulation of canonical Wnt signaling pathway"/>
    <property type="evidence" value="ECO:0007669"/>
    <property type="project" value="InterPro"/>
</dbReference>
<reference evidence="4" key="1">
    <citation type="journal article" date="2020" name="Nat. Ecol. Evol.">
        <title>Deeply conserved synteny resolves early events in vertebrate evolution.</title>
        <authorList>
            <person name="Simakov O."/>
            <person name="Marletaz F."/>
            <person name="Yue J.X."/>
            <person name="O'Connell B."/>
            <person name="Jenkins J."/>
            <person name="Brandt A."/>
            <person name="Calef R."/>
            <person name="Tung C.H."/>
            <person name="Huang T.K."/>
            <person name="Schmutz J."/>
            <person name="Satoh N."/>
            <person name="Yu J.K."/>
            <person name="Putnam N.H."/>
            <person name="Green R.E."/>
            <person name="Rokhsar D.S."/>
        </authorList>
    </citation>
    <scope>NUCLEOTIDE SEQUENCE [LARGE SCALE GENOMIC DNA]</scope>
    <source>
        <strain evidence="4">S238N-H82</strain>
    </source>
</reference>
<evidence type="ECO:0000313" key="4">
    <source>
        <dbReference type="Proteomes" id="UP000001554"/>
    </source>
</evidence>
<organism evidence="4 5">
    <name type="scientific">Branchiostoma floridae</name>
    <name type="common">Florida lancelet</name>
    <name type="synonym">Amphioxus</name>
    <dbReference type="NCBI Taxonomy" id="7739"/>
    <lineage>
        <taxon>Eukaryota</taxon>
        <taxon>Metazoa</taxon>
        <taxon>Chordata</taxon>
        <taxon>Cephalochordata</taxon>
        <taxon>Leptocardii</taxon>
        <taxon>Amphioxiformes</taxon>
        <taxon>Branchiostomatidae</taxon>
        <taxon>Branchiostoma</taxon>
    </lineage>
</organism>
<dbReference type="InterPro" id="IPR007967">
    <property type="entry name" value="GSKIP_dom"/>
</dbReference>
<feature type="region of interest" description="Disordered" evidence="2">
    <location>
        <begin position="1"/>
        <end position="72"/>
    </location>
</feature>
<dbReference type="Proteomes" id="UP000001554">
    <property type="component" value="Chromosome 19"/>
</dbReference>
<protein>
    <submittedName>
        <fullName evidence="5">GSK3B-interacting protein-like</fullName>
    </submittedName>
</protein>
<dbReference type="GO" id="GO:0051018">
    <property type="term" value="F:protein kinase A binding"/>
    <property type="evidence" value="ECO:0000318"/>
    <property type="project" value="GO_Central"/>
</dbReference>
<feature type="compositionally biased region" description="Polar residues" evidence="2">
    <location>
        <begin position="56"/>
        <end position="72"/>
    </location>
</feature>
<dbReference type="Pfam" id="PF05303">
    <property type="entry name" value="GSKIP_dom"/>
    <property type="match status" value="1"/>
</dbReference>
<dbReference type="InterPro" id="IPR023231">
    <property type="entry name" value="GSKIP_dom_sf"/>
</dbReference>
<comment type="similarity">
    <text evidence="1">Belongs to the GSKIP family.</text>
</comment>
<accession>A0A9J7HNK1</accession>
<dbReference type="PANTHER" id="PTHR12490:SF4">
    <property type="entry name" value="GSK3B-INTERACTING PROTEIN"/>
    <property type="match status" value="1"/>
</dbReference>
<dbReference type="GO" id="GO:0005737">
    <property type="term" value="C:cytoplasm"/>
    <property type="evidence" value="ECO:0000318"/>
    <property type="project" value="GO_Central"/>
</dbReference>
<dbReference type="AlphaFoldDB" id="A0A9J7HNK1"/>
<dbReference type="Gene3D" id="3.30.2280.10">
    <property type="entry name" value="Hypothetical protein (hspc210)"/>
    <property type="match status" value="1"/>
</dbReference>
<dbReference type="GO" id="GO:0030111">
    <property type="term" value="P:regulation of Wnt signaling pathway"/>
    <property type="evidence" value="ECO:0000318"/>
    <property type="project" value="GO_Central"/>
</dbReference>
<dbReference type="SUPFAM" id="SSF103107">
    <property type="entry name" value="Hypothetical protein c14orf129, hspc210"/>
    <property type="match status" value="1"/>
</dbReference>
<dbReference type="InterPro" id="IPR037395">
    <property type="entry name" value="GSKIP"/>
</dbReference>
<evidence type="ECO:0000313" key="5">
    <source>
        <dbReference type="RefSeq" id="XP_035662906.1"/>
    </source>
</evidence>
<reference evidence="5" key="2">
    <citation type="submission" date="2025-08" db="UniProtKB">
        <authorList>
            <consortium name="RefSeq"/>
        </authorList>
    </citation>
    <scope>IDENTIFICATION</scope>
    <source>
        <strain evidence="5">S238N-H82</strain>
        <tissue evidence="5">Testes</tissue>
    </source>
</reference>
<dbReference type="PANTHER" id="PTHR12490">
    <property type="entry name" value="GSK3B-INTERACTING PROTEIN"/>
    <property type="match status" value="1"/>
</dbReference>
<dbReference type="OrthoDB" id="5804279at2759"/>
<proteinExistence type="inferred from homology"/>
<dbReference type="OMA" id="FCENCHT"/>
<evidence type="ECO:0000256" key="1">
    <source>
        <dbReference type="ARBA" id="ARBA00009571"/>
    </source>
</evidence>
<dbReference type="KEGG" id="bfo:118406726"/>
<gene>
    <name evidence="5" type="primary">LOC118406726</name>
</gene>
<evidence type="ECO:0000259" key="3">
    <source>
        <dbReference type="Pfam" id="PF05303"/>
    </source>
</evidence>